<evidence type="ECO:0000256" key="7">
    <source>
        <dbReference type="ARBA" id="ARBA00033711"/>
    </source>
</evidence>
<dbReference type="EC" id="3.1.3.71" evidence="3"/>
<evidence type="ECO:0000313" key="8">
    <source>
        <dbReference type="EMBL" id="OIQ51908.1"/>
    </source>
</evidence>
<comment type="caution">
    <text evidence="8">The sequence shown here is derived from an EMBL/GenBank/DDBJ whole genome shotgun (WGS) entry which is preliminary data.</text>
</comment>
<dbReference type="GO" id="GO:0000287">
    <property type="term" value="F:magnesium ion binding"/>
    <property type="evidence" value="ECO:0007669"/>
    <property type="project" value="InterPro"/>
</dbReference>
<evidence type="ECO:0000256" key="1">
    <source>
        <dbReference type="ARBA" id="ARBA00001946"/>
    </source>
</evidence>
<dbReference type="Proteomes" id="UP000181901">
    <property type="component" value="Unassembled WGS sequence"/>
</dbReference>
<dbReference type="InterPro" id="IPR036702">
    <property type="entry name" value="ComB-like_sf"/>
</dbReference>
<sequence length="234" mass="25571">MIVNVVECLSGARSAKGLVVIVDVFRSTTLGCFLAAGGAAEYIVTDSLDRARAMAAQRGGKVIGELVDVPPSEFDYLNSPYLIEKADIRGETLIHVTNAGTRGLMVCENADEVVMGSFVNAGAVVDYVLARQPEVVTLVAMGTGGTMRAQEDMMCAMYIKNELEEYPNSFETLKKFLRDVDTAAKFFDDAREDCPEEDFDLCMDLDRFDFILKGEPVEGGVRLEKVDVPARKTT</sequence>
<evidence type="ECO:0000256" key="2">
    <source>
        <dbReference type="ARBA" id="ARBA00009997"/>
    </source>
</evidence>
<name>A0A1J5N199_9BACT</name>
<dbReference type="InterPro" id="IPR005238">
    <property type="entry name" value="ComB-like"/>
</dbReference>
<dbReference type="GO" id="GO:0050532">
    <property type="term" value="F:2-phosphosulfolactate phosphatase activity"/>
    <property type="evidence" value="ECO:0007669"/>
    <property type="project" value="UniProtKB-EC"/>
</dbReference>
<reference evidence="8 9" key="1">
    <citation type="submission" date="2015-09" db="EMBL/GenBank/DDBJ databases">
        <title>Genome of Desulfovibrio dechloracetivorans BerOc1, a mercury methylating strain isolated from highly hydrocarbons and metals contaminated coastal sediments.</title>
        <authorList>
            <person name="Goni Urriza M."/>
            <person name="Gassie C."/>
            <person name="Bouchez O."/>
            <person name="Klopp C."/>
            <person name="Ranchou-Peyruse A."/>
            <person name="Remy G."/>
        </authorList>
    </citation>
    <scope>NUCLEOTIDE SEQUENCE [LARGE SCALE GENOMIC DNA]</scope>
    <source>
        <strain evidence="8 9">BerOc1</strain>
    </source>
</reference>
<evidence type="ECO:0000256" key="4">
    <source>
        <dbReference type="ARBA" id="ARBA00021948"/>
    </source>
</evidence>
<dbReference type="PANTHER" id="PTHR37311">
    <property type="entry name" value="2-PHOSPHOSULFOLACTATE PHOSPHATASE-RELATED"/>
    <property type="match status" value="1"/>
</dbReference>
<dbReference type="EMBL" id="LKAQ01000001">
    <property type="protein sequence ID" value="OIQ51908.1"/>
    <property type="molecule type" value="Genomic_DNA"/>
</dbReference>
<accession>A0A1J5N199</accession>
<keyword evidence="5 8" id="KW-0378">Hydrolase</keyword>
<protein>
    <recommendedName>
        <fullName evidence="4">Probable 2-phosphosulfolactate phosphatase</fullName>
        <ecNumber evidence="3">3.1.3.71</ecNumber>
    </recommendedName>
</protein>
<proteinExistence type="inferred from homology"/>
<keyword evidence="6" id="KW-0460">Magnesium</keyword>
<dbReference type="SUPFAM" id="SSF142823">
    <property type="entry name" value="ComB-like"/>
    <property type="match status" value="1"/>
</dbReference>
<dbReference type="Gene3D" id="3.90.1560.10">
    <property type="entry name" value="ComB-like"/>
    <property type="match status" value="1"/>
</dbReference>
<evidence type="ECO:0000256" key="5">
    <source>
        <dbReference type="ARBA" id="ARBA00022801"/>
    </source>
</evidence>
<dbReference type="PANTHER" id="PTHR37311:SF1">
    <property type="entry name" value="2-PHOSPHOSULFOLACTATE PHOSPHATASE-RELATED"/>
    <property type="match status" value="1"/>
</dbReference>
<comment type="catalytic activity">
    <reaction evidence="7">
        <text>(2R)-O-phospho-3-sulfolactate + H2O = (2R)-3-sulfolactate + phosphate</text>
        <dbReference type="Rhea" id="RHEA:23416"/>
        <dbReference type="ChEBI" id="CHEBI:15377"/>
        <dbReference type="ChEBI" id="CHEBI:15597"/>
        <dbReference type="ChEBI" id="CHEBI:43474"/>
        <dbReference type="ChEBI" id="CHEBI:58738"/>
        <dbReference type="EC" id="3.1.3.71"/>
    </reaction>
</comment>
<dbReference type="AlphaFoldDB" id="A0A1J5N199"/>
<comment type="similarity">
    <text evidence="2">Belongs to the ComB family.</text>
</comment>
<gene>
    <name evidence="8" type="primary">comB</name>
    <name evidence="8" type="ORF">BerOc1_00372</name>
</gene>
<dbReference type="RefSeq" id="WP_071544022.1">
    <property type="nucleotide sequence ID" value="NZ_LKAQ01000001.1"/>
</dbReference>
<comment type="cofactor">
    <cofactor evidence="1">
        <name>Mg(2+)</name>
        <dbReference type="ChEBI" id="CHEBI:18420"/>
    </cofactor>
</comment>
<dbReference type="GO" id="GO:0050545">
    <property type="term" value="F:sulfopyruvate decarboxylase activity"/>
    <property type="evidence" value="ECO:0007669"/>
    <property type="project" value="TreeGrafter"/>
</dbReference>
<evidence type="ECO:0000256" key="3">
    <source>
        <dbReference type="ARBA" id="ARBA00012953"/>
    </source>
</evidence>
<keyword evidence="9" id="KW-1185">Reference proteome</keyword>
<dbReference type="OrthoDB" id="4913at2"/>
<dbReference type="Pfam" id="PF04029">
    <property type="entry name" value="2-ph_phosp"/>
    <property type="match status" value="1"/>
</dbReference>
<organism evidence="8 9">
    <name type="scientific">Pseudodesulfovibrio hydrargyri</name>
    <dbReference type="NCBI Taxonomy" id="2125990"/>
    <lineage>
        <taxon>Bacteria</taxon>
        <taxon>Pseudomonadati</taxon>
        <taxon>Thermodesulfobacteriota</taxon>
        <taxon>Desulfovibrionia</taxon>
        <taxon>Desulfovibrionales</taxon>
        <taxon>Desulfovibrionaceae</taxon>
    </lineage>
</organism>
<evidence type="ECO:0000313" key="9">
    <source>
        <dbReference type="Proteomes" id="UP000181901"/>
    </source>
</evidence>
<evidence type="ECO:0000256" key="6">
    <source>
        <dbReference type="ARBA" id="ARBA00022842"/>
    </source>
</evidence>